<name>A0A085MZI0_9BILA</name>
<evidence type="ECO:0000313" key="2">
    <source>
        <dbReference type="EMBL" id="KFD62626.1"/>
    </source>
</evidence>
<evidence type="ECO:0000256" key="1">
    <source>
        <dbReference type="SAM" id="MobiDB-lite"/>
    </source>
</evidence>
<protein>
    <submittedName>
        <fullName evidence="2">Uncharacterized protein</fullName>
    </submittedName>
</protein>
<organism evidence="2">
    <name type="scientific">Trichuris suis</name>
    <name type="common">pig whipworm</name>
    <dbReference type="NCBI Taxonomy" id="68888"/>
    <lineage>
        <taxon>Eukaryota</taxon>
        <taxon>Metazoa</taxon>
        <taxon>Ecdysozoa</taxon>
        <taxon>Nematoda</taxon>
        <taxon>Enoplea</taxon>
        <taxon>Dorylaimia</taxon>
        <taxon>Trichinellida</taxon>
        <taxon>Trichuridae</taxon>
        <taxon>Trichuris</taxon>
    </lineage>
</organism>
<accession>A0A085MZI0</accession>
<feature type="region of interest" description="Disordered" evidence="1">
    <location>
        <begin position="148"/>
        <end position="189"/>
    </location>
</feature>
<dbReference type="AlphaFoldDB" id="A0A085MZI0"/>
<sequence length="189" mass="20562">MRCSATDCKAHRLQWKQSQNGDHFKAYLACLDQCIAGILGPPVEAALPPPSSRASSRMSSRAASRVSSVASSRHAFYNFCNKPSQPSGLCIARQQREDVAARMKCSATECRAYRLQWHKTQDREDGKKYFGCLDQCIAAILHPGQPAGLPLPSSRASSRVSSRSTTRVSSHVSSRAASRVSSIASSRGY</sequence>
<proteinExistence type="predicted"/>
<feature type="compositionally biased region" description="Low complexity" evidence="1">
    <location>
        <begin position="153"/>
        <end position="189"/>
    </location>
</feature>
<dbReference type="Proteomes" id="UP000030758">
    <property type="component" value="Unassembled WGS sequence"/>
</dbReference>
<gene>
    <name evidence="2" type="ORF">M514_25194</name>
</gene>
<dbReference type="EMBL" id="KL367591">
    <property type="protein sequence ID" value="KFD62626.1"/>
    <property type="molecule type" value="Genomic_DNA"/>
</dbReference>
<reference evidence="2" key="1">
    <citation type="journal article" date="2014" name="Nat. Genet.">
        <title>Genome and transcriptome of the porcine whipworm Trichuris suis.</title>
        <authorList>
            <person name="Jex A.R."/>
            <person name="Nejsum P."/>
            <person name="Schwarz E.M."/>
            <person name="Hu L."/>
            <person name="Young N.D."/>
            <person name="Hall R.S."/>
            <person name="Korhonen P.K."/>
            <person name="Liao S."/>
            <person name="Thamsborg S."/>
            <person name="Xia J."/>
            <person name="Xu P."/>
            <person name="Wang S."/>
            <person name="Scheerlinck J.P."/>
            <person name="Hofmann A."/>
            <person name="Sternberg P.W."/>
            <person name="Wang J."/>
            <person name="Gasser R.B."/>
        </authorList>
    </citation>
    <scope>NUCLEOTIDE SEQUENCE [LARGE SCALE GENOMIC DNA]</scope>
    <source>
        <strain evidence="2">DCEP-RM93F</strain>
    </source>
</reference>